<dbReference type="AlphaFoldDB" id="A0A914QLW3"/>
<proteinExistence type="predicted"/>
<reference evidence="2" key="1">
    <citation type="submission" date="2022-11" db="UniProtKB">
        <authorList>
            <consortium name="WormBaseParasite"/>
        </authorList>
    </citation>
    <scope>IDENTIFICATION</scope>
</reference>
<accession>A0A914QLW3</accession>
<dbReference type="WBParaSite" id="PDA_v2.g4580.t1">
    <property type="protein sequence ID" value="PDA_v2.g4580.t1"/>
    <property type="gene ID" value="PDA_v2.g4580"/>
</dbReference>
<keyword evidence="1" id="KW-1185">Reference proteome</keyword>
<organism evidence="1 2">
    <name type="scientific">Panagrolaimus davidi</name>
    <dbReference type="NCBI Taxonomy" id="227884"/>
    <lineage>
        <taxon>Eukaryota</taxon>
        <taxon>Metazoa</taxon>
        <taxon>Ecdysozoa</taxon>
        <taxon>Nematoda</taxon>
        <taxon>Chromadorea</taxon>
        <taxon>Rhabditida</taxon>
        <taxon>Tylenchina</taxon>
        <taxon>Panagrolaimomorpha</taxon>
        <taxon>Panagrolaimoidea</taxon>
        <taxon>Panagrolaimidae</taxon>
        <taxon>Panagrolaimus</taxon>
    </lineage>
</organism>
<dbReference type="Proteomes" id="UP000887578">
    <property type="component" value="Unplaced"/>
</dbReference>
<protein>
    <submittedName>
        <fullName evidence="2">Uncharacterized protein</fullName>
    </submittedName>
</protein>
<name>A0A914QLW3_9BILA</name>
<evidence type="ECO:0000313" key="2">
    <source>
        <dbReference type="WBParaSite" id="PDA_v2.g4580.t1"/>
    </source>
</evidence>
<evidence type="ECO:0000313" key="1">
    <source>
        <dbReference type="Proteomes" id="UP000887578"/>
    </source>
</evidence>
<sequence>MDVLEYLALSLCECLNDYGGPIFDRIISNDSIFKEILERNEYNSMIKNDDEDGILLKALQQSQKFITKFGQIDSCIEQIDNYRPAAKNMTKKLLTNYARMVIDEVLRNDDAKNQVIEQLFQSDTEDAIIKKVSENSTLVTKLFENPAFLDKIDEEDLENATKSENFRKAFIQNILKNEIYKDEILVDKDAMVQKVLSDQTLIEKVLENVDGKNLVMAVSKNKTDLINAISNENDSFMDDSEFRAAVIKKILGNETYRKEFDDVEIGFNDTKAEKLVRPCLAGNGVKQTLSFFLYENPDYVVPLKLCKCFIL</sequence>